<dbReference type="Pfam" id="PF00005">
    <property type="entry name" value="ABC_tran"/>
    <property type="match status" value="2"/>
</dbReference>
<keyword evidence="3" id="KW-1003">Cell membrane</keyword>
<comment type="caution">
    <text evidence="11">The sequence shown here is derived from an EMBL/GenBank/DDBJ whole genome shotgun (WGS) entry which is preliminary data.</text>
</comment>
<dbReference type="PANTHER" id="PTHR43790">
    <property type="entry name" value="CARBOHYDRATE TRANSPORT ATP-BINDING PROTEIN MG119-RELATED"/>
    <property type="match status" value="1"/>
</dbReference>
<evidence type="ECO:0000256" key="7">
    <source>
        <dbReference type="ARBA" id="ARBA00022840"/>
    </source>
</evidence>
<keyword evidence="9" id="KW-0472">Membrane</keyword>
<dbReference type="Gene3D" id="3.40.50.300">
    <property type="entry name" value="P-loop containing nucleotide triphosphate hydrolases"/>
    <property type="match status" value="2"/>
</dbReference>
<evidence type="ECO:0000256" key="5">
    <source>
        <dbReference type="ARBA" id="ARBA00022737"/>
    </source>
</evidence>
<keyword evidence="2" id="KW-0813">Transport</keyword>
<dbReference type="PANTHER" id="PTHR43790:SF3">
    <property type="entry name" value="D-ALLOSE IMPORT ATP-BINDING PROTEIN ALSA-RELATED"/>
    <property type="match status" value="1"/>
</dbReference>
<dbReference type="SMART" id="SM00382">
    <property type="entry name" value="AAA"/>
    <property type="match status" value="2"/>
</dbReference>
<evidence type="ECO:0000313" key="11">
    <source>
        <dbReference type="EMBL" id="TDO93860.1"/>
    </source>
</evidence>
<keyword evidence="4" id="KW-0762">Sugar transport</keyword>
<dbReference type="GO" id="GO:0016887">
    <property type="term" value="F:ATP hydrolysis activity"/>
    <property type="evidence" value="ECO:0007669"/>
    <property type="project" value="InterPro"/>
</dbReference>
<keyword evidence="8" id="KW-1278">Translocase</keyword>
<evidence type="ECO:0000256" key="1">
    <source>
        <dbReference type="ARBA" id="ARBA00004202"/>
    </source>
</evidence>
<dbReference type="FunFam" id="3.40.50.300:FF:000127">
    <property type="entry name" value="Ribose import ATP-binding protein RbsA"/>
    <property type="match status" value="1"/>
</dbReference>
<dbReference type="CDD" id="cd03215">
    <property type="entry name" value="ABC_Carb_Monos_II"/>
    <property type="match status" value="1"/>
</dbReference>
<proteinExistence type="predicted"/>
<dbReference type="AlphaFoldDB" id="A0A4R6M0L4"/>
<dbReference type="EMBL" id="SNWX01000005">
    <property type="protein sequence ID" value="TDO93860.1"/>
    <property type="molecule type" value="Genomic_DNA"/>
</dbReference>
<feature type="domain" description="ABC transporter" evidence="10">
    <location>
        <begin position="5"/>
        <end position="240"/>
    </location>
</feature>
<organism evidence="11 12">
    <name type="scientific">Halanaerobium saccharolyticum</name>
    <dbReference type="NCBI Taxonomy" id="43595"/>
    <lineage>
        <taxon>Bacteria</taxon>
        <taxon>Bacillati</taxon>
        <taxon>Bacillota</taxon>
        <taxon>Clostridia</taxon>
        <taxon>Halanaerobiales</taxon>
        <taxon>Halanaerobiaceae</taxon>
        <taxon>Halanaerobium</taxon>
    </lineage>
</organism>
<dbReference type="OrthoDB" id="9771863at2"/>
<dbReference type="Proteomes" id="UP000295064">
    <property type="component" value="Unassembled WGS sequence"/>
</dbReference>
<evidence type="ECO:0000256" key="2">
    <source>
        <dbReference type="ARBA" id="ARBA00022448"/>
    </source>
</evidence>
<keyword evidence="5" id="KW-0677">Repeat</keyword>
<comment type="subcellular location">
    <subcellularLocation>
        <location evidence="1">Cell membrane</location>
        <topology evidence="1">Peripheral membrane protein</topology>
    </subcellularLocation>
</comment>
<evidence type="ECO:0000313" key="12">
    <source>
        <dbReference type="Proteomes" id="UP000295064"/>
    </source>
</evidence>
<dbReference type="GO" id="GO:0005524">
    <property type="term" value="F:ATP binding"/>
    <property type="evidence" value="ECO:0007669"/>
    <property type="project" value="UniProtKB-KW"/>
</dbReference>
<dbReference type="PROSITE" id="PS00211">
    <property type="entry name" value="ABC_TRANSPORTER_1"/>
    <property type="match status" value="1"/>
</dbReference>
<reference evidence="11 12" key="1">
    <citation type="submission" date="2019-03" db="EMBL/GenBank/DDBJ databases">
        <title>Subsurface microbial communities from deep shales in Ohio and West Virginia, USA.</title>
        <authorList>
            <person name="Wrighton K."/>
        </authorList>
    </citation>
    <scope>NUCLEOTIDE SEQUENCE [LARGE SCALE GENOMIC DNA]</scope>
    <source>
        <strain evidence="11 12">MA284_T2</strain>
    </source>
</reference>
<name>A0A4R6M0L4_9FIRM</name>
<gene>
    <name evidence="11" type="ORF">DFR79_10512</name>
</gene>
<evidence type="ECO:0000256" key="4">
    <source>
        <dbReference type="ARBA" id="ARBA00022597"/>
    </source>
</evidence>
<evidence type="ECO:0000256" key="9">
    <source>
        <dbReference type="ARBA" id="ARBA00023136"/>
    </source>
</evidence>
<keyword evidence="7 11" id="KW-0067">ATP-binding</keyword>
<feature type="domain" description="ABC transporter" evidence="10">
    <location>
        <begin position="252"/>
        <end position="496"/>
    </location>
</feature>
<evidence type="ECO:0000256" key="3">
    <source>
        <dbReference type="ARBA" id="ARBA00022475"/>
    </source>
</evidence>
<dbReference type="PROSITE" id="PS50893">
    <property type="entry name" value="ABC_TRANSPORTER_2"/>
    <property type="match status" value="2"/>
</dbReference>
<protein>
    <submittedName>
        <fullName evidence="11">Monosaccharide ABC transporter ATP-binding protein (CUT2 family)</fullName>
    </submittedName>
</protein>
<keyword evidence="6" id="KW-0547">Nucleotide-binding</keyword>
<accession>A0A4R6M0L4</accession>
<dbReference type="InterPro" id="IPR027417">
    <property type="entry name" value="P-loop_NTPase"/>
</dbReference>
<dbReference type="InterPro" id="IPR003593">
    <property type="entry name" value="AAA+_ATPase"/>
</dbReference>
<dbReference type="RefSeq" id="WP_133514358.1">
    <property type="nucleotide sequence ID" value="NZ_SNWX01000005.1"/>
</dbReference>
<dbReference type="SUPFAM" id="SSF52540">
    <property type="entry name" value="P-loop containing nucleoside triphosphate hydrolases"/>
    <property type="match status" value="2"/>
</dbReference>
<evidence type="ECO:0000256" key="8">
    <source>
        <dbReference type="ARBA" id="ARBA00022967"/>
    </source>
</evidence>
<dbReference type="InterPro" id="IPR050107">
    <property type="entry name" value="ABC_carbohydrate_import_ATPase"/>
</dbReference>
<dbReference type="InterPro" id="IPR017871">
    <property type="entry name" value="ABC_transporter-like_CS"/>
</dbReference>
<evidence type="ECO:0000259" key="10">
    <source>
        <dbReference type="PROSITE" id="PS50893"/>
    </source>
</evidence>
<dbReference type="InterPro" id="IPR003439">
    <property type="entry name" value="ABC_transporter-like_ATP-bd"/>
</dbReference>
<dbReference type="GO" id="GO:0005886">
    <property type="term" value="C:plasma membrane"/>
    <property type="evidence" value="ECO:0007669"/>
    <property type="project" value="UniProtKB-SubCell"/>
</dbReference>
<dbReference type="CDD" id="cd03216">
    <property type="entry name" value="ABC_Carb_Monos_I"/>
    <property type="match status" value="1"/>
</dbReference>
<sequence>MDNILEIKNVTKEFPGVLALDNVSFNIRRGEVHVLIGENGAGKSTLMKILSGVYQANSGKVLLNGDEIDFSNPKEAQLAGISIIYQEFSLIPYLNAVENIFLGREYKKNGVLDKKRMTEEAKDLLDTFEVEIDLEKSVNQLSVAEQQFIEIAKAVSINDNVLILDEPTATLTNQETEILFNLIRNLKEKGVTMIFISHHLEEAFEIGDRLTCLRDGKWVGTENISDLSEKKIIKMMVGRDIGDTFPDREGKYQKEIMIEVNDLKRNEKEEFINFKVRKGEILGVAGLVGSGRTEMARALIGADKVLSKEIYINGKKVEINSPSDALDNGIGLIPENRKSQGLILGLSVKDNISINSLDKILKSNLFINKKEEKKRSQKLVEDLNIKTPSLKQTVKNLSGGNQQKVVLAKWLGTDSNVLIFDEPTRGIDVGAKLEIYKLMNELVDMGISIIMISSELPEVLAISDRIMIMHKNKINAVLDNNEDVDQETIMYYATGGEQYDRAT</sequence>
<evidence type="ECO:0000256" key="6">
    <source>
        <dbReference type="ARBA" id="ARBA00022741"/>
    </source>
</evidence>